<comment type="similarity">
    <text evidence="1">Belongs to the argonaute family.</text>
</comment>
<comment type="caution">
    <text evidence="4">The sequence shown here is derived from an EMBL/GenBank/DDBJ whole genome shotgun (WGS) entry which is preliminary data.</text>
</comment>
<gene>
    <name evidence="4" type="primary">EIF2C4</name>
    <name evidence="4" type="ORF">BGZ99_005310</name>
</gene>
<evidence type="ECO:0000256" key="1">
    <source>
        <dbReference type="RuleBase" id="RU361178"/>
    </source>
</evidence>
<feature type="domain" description="PAZ" evidence="2">
    <location>
        <begin position="215"/>
        <end position="340"/>
    </location>
</feature>
<accession>A0A9P6UYV6</accession>
<dbReference type="InterPro" id="IPR032474">
    <property type="entry name" value="Argonaute_N"/>
</dbReference>
<dbReference type="InterPro" id="IPR032473">
    <property type="entry name" value="Argonaute_Mid_dom"/>
</dbReference>
<dbReference type="PROSITE" id="PS50821">
    <property type="entry name" value="PAZ"/>
    <property type="match status" value="1"/>
</dbReference>
<dbReference type="InterPro" id="IPR012337">
    <property type="entry name" value="RNaseH-like_sf"/>
</dbReference>
<evidence type="ECO:0000259" key="3">
    <source>
        <dbReference type="PROSITE" id="PS50822"/>
    </source>
</evidence>
<sequence>MASYQITEFVKRPGLGTKGLSVQVRSNHFEITKLPNITVYHYDMTVTPQVPPPVNRKIFVEFMNRYRNSDLESGSPVYDGRKNLFSPKKFPFDSRTFEVSLLGDAAPNRQVPTFQIKIRRVATIDLDELHAFLQAKSRLTNNILTAIMSLDVLIRHQPAMLHVSLGRAFYTAAAKKPLSGHLEVWRGYYQSVRPAFGKMMINIDISATAFYQSGPLIDIILKILGLRTADDLRRSNMPAYWTKVERQIKGIRILVEHRQKTKRTFKILGLTKTSARETVFKLSTDRMRGQGGEAAEPEVEMDIVSYFKNVYNINLLYPTLPCVRVGKNIALPMELCRVVEGQRYQKKLDERQTADMIAFTSQTPSLRANAIRDGVRLLNYQQNEHLQDFGMKVSNEMAIIKARVLPPPLIAYHPTSQEPRVVPRDGAWNLKGKRLSMAATLGSWGIVVLASEREAPQVQIKAFVRELIVGCTDAGMNVLNKTPPIVYGNPHGNIEELLKSAWIQTGNAVKSQPQLLVCILPNTGTPLYADIKRVTDTLLGVSSQCIQLRHTRDPKKQYCANVVLKINAKLGGVNAVLGRDMMPAFMSAPTLVLGGDVSHPPPGDTTRPSIAALVGSMDDKMARFAATVRVQTARTETIADLADMTVELLKTFYQTCGAKPERIIFYRDGISEGQFTEVLKLEVQAIRAACARLETGYKPLLTFLVVQKRHHTRFFPMKSSEADGHGNCKPGTVIETAIVHPFEFDFYLQSHAGLLGTSRSTHYYVLLDDSKLSPDDLQDLSFKMCHLYARCTRSVSIVPPVYYAHLVAARARFHSKGEVYSDTTSADSAEAAGTGDASLYKTVRPELMKVMWFM</sequence>
<evidence type="ECO:0000259" key="2">
    <source>
        <dbReference type="PROSITE" id="PS50821"/>
    </source>
</evidence>
<dbReference type="Gene3D" id="3.40.50.2300">
    <property type="match status" value="1"/>
</dbReference>
<dbReference type="SUPFAM" id="SSF53098">
    <property type="entry name" value="Ribonuclease H-like"/>
    <property type="match status" value="1"/>
</dbReference>
<dbReference type="Pfam" id="PF16486">
    <property type="entry name" value="ArgoN"/>
    <property type="match status" value="1"/>
</dbReference>
<dbReference type="InterPro" id="IPR014811">
    <property type="entry name" value="ArgoL1"/>
</dbReference>
<dbReference type="GO" id="GO:0003743">
    <property type="term" value="F:translation initiation factor activity"/>
    <property type="evidence" value="ECO:0007669"/>
    <property type="project" value="UniProtKB-KW"/>
</dbReference>
<dbReference type="Pfam" id="PF08699">
    <property type="entry name" value="ArgoL1"/>
    <property type="match status" value="1"/>
</dbReference>
<dbReference type="SMART" id="SM00950">
    <property type="entry name" value="Piwi"/>
    <property type="match status" value="1"/>
</dbReference>
<proteinExistence type="inferred from homology"/>
<keyword evidence="4" id="KW-0648">Protein biosynthesis</keyword>
<keyword evidence="5" id="KW-1185">Reference proteome</keyword>
<dbReference type="PROSITE" id="PS50822">
    <property type="entry name" value="PIWI"/>
    <property type="match status" value="1"/>
</dbReference>
<dbReference type="InterPro" id="IPR045246">
    <property type="entry name" value="Piwi_ago-like"/>
</dbReference>
<dbReference type="SMART" id="SM01163">
    <property type="entry name" value="DUF1785"/>
    <property type="match status" value="1"/>
</dbReference>
<dbReference type="Pfam" id="PF16488">
    <property type="entry name" value="ArgoL2"/>
    <property type="match status" value="1"/>
</dbReference>
<evidence type="ECO:0000313" key="4">
    <source>
        <dbReference type="EMBL" id="KAG0328445.1"/>
    </source>
</evidence>
<dbReference type="Gene3D" id="3.30.420.10">
    <property type="entry name" value="Ribonuclease H-like superfamily/Ribonuclease H"/>
    <property type="match status" value="1"/>
</dbReference>
<reference evidence="4" key="1">
    <citation type="journal article" date="2020" name="Fungal Divers.">
        <title>Resolving the Mortierellaceae phylogeny through synthesis of multi-gene phylogenetics and phylogenomics.</title>
        <authorList>
            <person name="Vandepol N."/>
            <person name="Liber J."/>
            <person name="Desiro A."/>
            <person name="Na H."/>
            <person name="Kennedy M."/>
            <person name="Barry K."/>
            <person name="Grigoriev I.V."/>
            <person name="Miller A.N."/>
            <person name="O'Donnell K."/>
            <person name="Stajich J.E."/>
            <person name="Bonito G."/>
        </authorList>
    </citation>
    <scope>NUCLEOTIDE SEQUENCE</scope>
    <source>
        <strain evidence="4">REB-010B</strain>
    </source>
</reference>
<dbReference type="EMBL" id="JAAAIP010000034">
    <property type="protein sequence ID" value="KAG0328445.1"/>
    <property type="molecule type" value="Genomic_DNA"/>
</dbReference>
<dbReference type="Pfam" id="PF02171">
    <property type="entry name" value="Piwi"/>
    <property type="match status" value="1"/>
</dbReference>
<dbReference type="Pfam" id="PF02170">
    <property type="entry name" value="PAZ"/>
    <property type="match status" value="1"/>
</dbReference>
<dbReference type="Pfam" id="PF16487">
    <property type="entry name" value="ArgoMid"/>
    <property type="match status" value="1"/>
</dbReference>
<name>A0A9P6UYV6_9FUNG</name>
<dbReference type="InterPro" id="IPR003165">
    <property type="entry name" value="Piwi"/>
</dbReference>
<protein>
    <submittedName>
        <fullName evidence="4">Eukaryotic translation initiation factor 2C</fullName>
    </submittedName>
</protein>
<dbReference type="InterPro" id="IPR036085">
    <property type="entry name" value="PAZ_dom_sf"/>
</dbReference>
<dbReference type="InterPro" id="IPR032472">
    <property type="entry name" value="ArgoL2"/>
</dbReference>
<dbReference type="PANTHER" id="PTHR22891">
    <property type="entry name" value="EUKARYOTIC TRANSLATION INITIATION FACTOR 2C"/>
    <property type="match status" value="1"/>
</dbReference>
<dbReference type="InterPro" id="IPR003100">
    <property type="entry name" value="PAZ_dom"/>
</dbReference>
<organism evidence="4 5">
    <name type="scientific">Dissophora globulifera</name>
    <dbReference type="NCBI Taxonomy" id="979702"/>
    <lineage>
        <taxon>Eukaryota</taxon>
        <taxon>Fungi</taxon>
        <taxon>Fungi incertae sedis</taxon>
        <taxon>Mucoromycota</taxon>
        <taxon>Mortierellomycotina</taxon>
        <taxon>Mortierellomycetes</taxon>
        <taxon>Mortierellales</taxon>
        <taxon>Mortierellaceae</taxon>
        <taxon>Dissophora</taxon>
    </lineage>
</organism>
<dbReference type="Gene3D" id="2.170.260.10">
    <property type="entry name" value="paz domain"/>
    <property type="match status" value="1"/>
</dbReference>
<dbReference type="InterPro" id="IPR036397">
    <property type="entry name" value="RNaseH_sf"/>
</dbReference>
<dbReference type="Proteomes" id="UP000738325">
    <property type="component" value="Unassembled WGS sequence"/>
</dbReference>
<dbReference type="SUPFAM" id="SSF101690">
    <property type="entry name" value="PAZ domain"/>
    <property type="match status" value="1"/>
</dbReference>
<dbReference type="SMART" id="SM00949">
    <property type="entry name" value="PAZ"/>
    <property type="match status" value="1"/>
</dbReference>
<evidence type="ECO:0000313" key="5">
    <source>
        <dbReference type="Proteomes" id="UP000738325"/>
    </source>
</evidence>
<dbReference type="CDD" id="cd04657">
    <property type="entry name" value="Piwi_ago-like"/>
    <property type="match status" value="1"/>
</dbReference>
<dbReference type="CDD" id="cd02846">
    <property type="entry name" value="PAZ_argonaute_like"/>
    <property type="match status" value="1"/>
</dbReference>
<dbReference type="OrthoDB" id="10252740at2759"/>
<feature type="domain" description="Piwi" evidence="3">
    <location>
        <begin position="515"/>
        <end position="816"/>
    </location>
</feature>
<keyword evidence="4" id="KW-0396">Initiation factor</keyword>
<dbReference type="GO" id="GO:0003723">
    <property type="term" value="F:RNA binding"/>
    <property type="evidence" value="ECO:0007669"/>
    <property type="project" value="InterPro"/>
</dbReference>
<dbReference type="AlphaFoldDB" id="A0A9P6UYV6"/>